<dbReference type="GO" id="GO:0008233">
    <property type="term" value="F:peptidase activity"/>
    <property type="evidence" value="ECO:0007669"/>
    <property type="project" value="UniProtKB-KW"/>
</dbReference>
<keyword evidence="1" id="KW-1003">Cell membrane</keyword>
<dbReference type="GO" id="GO:0009372">
    <property type="term" value="P:quorum sensing"/>
    <property type="evidence" value="ECO:0007669"/>
    <property type="project" value="UniProtKB-KW"/>
</dbReference>
<dbReference type="STRING" id="301302.ERS852420_00839"/>
<dbReference type="Proteomes" id="UP000095495">
    <property type="component" value="Unassembled WGS sequence"/>
</dbReference>
<evidence type="ECO:0000256" key="7">
    <source>
        <dbReference type="ARBA" id="ARBA00023136"/>
    </source>
</evidence>
<dbReference type="RefSeq" id="WP_006859577.1">
    <property type="nucleotide sequence ID" value="NZ_CP173697.1"/>
</dbReference>
<reference evidence="11" key="1">
    <citation type="submission" date="2015-05" db="EMBL/GenBank/DDBJ databases">
        <authorList>
            <consortium name="Pathogen Informatics"/>
        </authorList>
    </citation>
    <scope>NUCLEOTIDE SEQUENCE [LARGE SCALE GENOMIC DNA]</scope>
    <source>
        <strain evidence="10 12">2789STDY5608863</strain>
        <strain evidence="11">M72</strain>
    </source>
</reference>
<keyword evidence="11" id="KW-1185">Reference proteome</keyword>
<keyword evidence="4 8" id="KW-0812">Transmembrane</keyword>
<protein>
    <submittedName>
        <fullName evidence="10">Putative accessory gene regulator protein</fullName>
    </submittedName>
</protein>
<evidence type="ECO:0000256" key="1">
    <source>
        <dbReference type="ARBA" id="ARBA00022475"/>
    </source>
</evidence>
<evidence type="ECO:0000256" key="5">
    <source>
        <dbReference type="ARBA" id="ARBA00022801"/>
    </source>
</evidence>
<evidence type="ECO:0000256" key="4">
    <source>
        <dbReference type="ARBA" id="ARBA00022692"/>
    </source>
</evidence>
<name>A0A0M6WM08_9FIRM</name>
<feature type="transmembrane region" description="Helical" evidence="8">
    <location>
        <begin position="75"/>
        <end position="92"/>
    </location>
</feature>
<gene>
    <name evidence="10" type="ORF">ERS852420_00839</name>
    <name evidence="9" type="ORF">M72_04261</name>
</gene>
<evidence type="ECO:0000256" key="3">
    <source>
        <dbReference type="ARBA" id="ARBA00022670"/>
    </source>
</evidence>
<organism evidence="9 11">
    <name type="scientific">Roseburia faecis</name>
    <dbReference type="NCBI Taxonomy" id="301302"/>
    <lineage>
        <taxon>Bacteria</taxon>
        <taxon>Bacillati</taxon>
        <taxon>Bacillota</taxon>
        <taxon>Clostridia</taxon>
        <taxon>Lachnospirales</taxon>
        <taxon>Lachnospiraceae</taxon>
        <taxon>Roseburia</taxon>
    </lineage>
</organism>
<keyword evidence="3" id="KW-0645">Protease</keyword>
<dbReference type="OrthoDB" id="9815055at2"/>
<dbReference type="AlphaFoldDB" id="A0A0M6WM08"/>
<keyword evidence="5" id="KW-0378">Hydrolase</keyword>
<evidence type="ECO:0000256" key="8">
    <source>
        <dbReference type="SAM" id="Phobius"/>
    </source>
</evidence>
<keyword evidence="2" id="KW-0673">Quorum sensing</keyword>
<evidence type="ECO:0000313" key="11">
    <source>
        <dbReference type="Proteomes" id="UP000049979"/>
    </source>
</evidence>
<keyword evidence="6 8" id="KW-1133">Transmembrane helix</keyword>
<accession>A0A0M6WM08</accession>
<dbReference type="GO" id="GO:0016020">
    <property type="term" value="C:membrane"/>
    <property type="evidence" value="ECO:0007669"/>
    <property type="project" value="InterPro"/>
</dbReference>
<feature type="transmembrane region" description="Helical" evidence="8">
    <location>
        <begin position="40"/>
        <end position="63"/>
    </location>
</feature>
<dbReference type="Proteomes" id="UP000049979">
    <property type="component" value="Unassembled WGS sequence"/>
</dbReference>
<dbReference type="EMBL" id="CYXV01000002">
    <property type="protein sequence ID" value="CUM80821.1"/>
    <property type="molecule type" value="Genomic_DNA"/>
</dbReference>
<feature type="transmembrane region" description="Helical" evidence="8">
    <location>
        <begin position="141"/>
        <end position="159"/>
    </location>
</feature>
<proteinExistence type="predicted"/>
<dbReference type="GeneID" id="61433811"/>
<evidence type="ECO:0000313" key="10">
    <source>
        <dbReference type="EMBL" id="CUM80821.1"/>
    </source>
</evidence>
<evidence type="ECO:0000313" key="12">
    <source>
        <dbReference type="Proteomes" id="UP000095495"/>
    </source>
</evidence>
<dbReference type="EMBL" id="CVRR01000019">
    <property type="protein sequence ID" value="CRL37571.1"/>
    <property type="molecule type" value="Genomic_DNA"/>
</dbReference>
<evidence type="ECO:0000256" key="6">
    <source>
        <dbReference type="ARBA" id="ARBA00022989"/>
    </source>
</evidence>
<dbReference type="GO" id="GO:0006508">
    <property type="term" value="P:proteolysis"/>
    <property type="evidence" value="ECO:0007669"/>
    <property type="project" value="UniProtKB-KW"/>
</dbReference>
<dbReference type="InterPro" id="IPR006741">
    <property type="entry name" value="AgrB"/>
</dbReference>
<evidence type="ECO:0000256" key="2">
    <source>
        <dbReference type="ARBA" id="ARBA00022654"/>
    </source>
</evidence>
<dbReference type="SMART" id="SM00793">
    <property type="entry name" value="AgrB"/>
    <property type="match status" value="1"/>
</dbReference>
<keyword evidence="7 8" id="KW-0472">Membrane</keyword>
<evidence type="ECO:0000313" key="9">
    <source>
        <dbReference type="EMBL" id="CRL37571.1"/>
    </source>
</evidence>
<sequence length="192" mass="21912">MDKLLKNVLSCMRTKGLLDENEEDVYRFGLECLLLEVVHYLSYIVIGFAMRMIMPMIVTAMVLIPLRRKSGGFHARTRSGCYLFSCSIVVAVCLLDKIIFPLWLCTITTFGANAIIFAFAPIENENRTLDQEEQKKFRKQALIILVLADMAIIISHKIHIEVCQWLLNGMIVAALLNLCGKIQTKCKLEKIW</sequence>
<feature type="transmembrane region" description="Helical" evidence="8">
    <location>
        <begin position="98"/>
        <end position="120"/>
    </location>
</feature>
<reference evidence="9" key="2">
    <citation type="submission" date="2015-05" db="EMBL/GenBank/DDBJ databases">
        <authorList>
            <person name="Wang D.B."/>
            <person name="Wang M."/>
        </authorList>
    </citation>
    <scope>NUCLEOTIDE SEQUENCE [LARGE SCALE GENOMIC DNA]</scope>
    <source>
        <strain evidence="9">M72</strain>
    </source>
</reference>
<dbReference type="Pfam" id="PF04647">
    <property type="entry name" value="AgrB"/>
    <property type="match status" value="1"/>
</dbReference>